<keyword evidence="5 8" id="KW-0560">Oxidoreductase</keyword>
<dbReference type="Pfam" id="PF03720">
    <property type="entry name" value="UDPG_MGDP_dh_C"/>
    <property type="match status" value="1"/>
</dbReference>
<evidence type="ECO:0000313" key="13">
    <source>
        <dbReference type="EMBL" id="CDH59844.1"/>
    </source>
</evidence>
<dbReference type="InterPro" id="IPR017476">
    <property type="entry name" value="UDP-Glc/GDP-Man"/>
</dbReference>
<dbReference type="EC" id="1.1.1.22" evidence="3 8"/>
<feature type="binding site" evidence="11">
    <location>
        <begin position="343"/>
        <end position="346"/>
    </location>
    <ligand>
        <name>NAD(+)</name>
        <dbReference type="ChEBI" id="CHEBI:57540"/>
    </ligand>
</feature>
<feature type="binding site" evidence="10">
    <location>
        <begin position="228"/>
        <end position="232"/>
    </location>
    <ligand>
        <name>substrate</name>
    </ligand>
</feature>
<dbReference type="SUPFAM" id="SSF48179">
    <property type="entry name" value="6-phosphogluconate dehydrogenase C-terminal domain-like"/>
    <property type="match status" value="1"/>
</dbReference>
<dbReference type="InterPro" id="IPR001732">
    <property type="entry name" value="UDP-Glc/GDP-Man_DH_N"/>
</dbReference>
<dbReference type="PIRSF" id="PIRSF500133">
    <property type="entry name" value="UDPglc_DH_euk"/>
    <property type="match status" value="1"/>
</dbReference>
<dbReference type="UniPathway" id="UPA00038">
    <property type="reaction ID" value="UER00491"/>
</dbReference>
<dbReference type="InterPro" id="IPR014027">
    <property type="entry name" value="UDP-Glc/GDP-Man_DH_C"/>
</dbReference>
<evidence type="ECO:0000256" key="6">
    <source>
        <dbReference type="ARBA" id="ARBA00023027"/>
    </source>
</evidence>
<proteinExistence type="inferred from homology"/>
<dbReference type="FunFam" id="3.40.50.720:FF:000032">
    <property type="entry name" value="UDP-glucose 6-dehydrogenase"/>
    <property type="match status" value="1"/>
</dbReference>
<feature type="active site" description="Nucleophile" evidence="9">
    <location>
        <position position="343"/>
    </location>
</feature>
<feature type="binding site" evidence="10">
    <location>
        <begin position="405"/>
        <end position="406"/>
    </location>
    <ligand>
        <name>substrate</name>
    </ligand>
</feature>
<dbReference type="GO" id="GO:0006065">
    <property type="term" value="P:UDP-glucuronate biosynthetic process"/>
    <property type="evidence" value="ECO:0007669"/>
    <property type="project" value="UniProtKB-UniPathway"/>
</dbReference>
<dbReference type="FunFam" id="3.40.50.720:FF:000114">
    <property type="entry name" value="UDP-glucose 6-dehydrogenase"/>
    <property type="match status" value="1"/>
</dbReference>
<feature type="binding site" evidence="11">
    <location>
        <position position="108"/>
    </location>
    <ligand>
        <name>NAD(+)</name>
        <dbReference type="ChEBI" id="CHEBI:57540"/>
    </ligand>
</feature>
<feature type="binding site" evidence="10">
    <location>
        <position position="512"/>
    </location>
    <ligand>
        <name>substrate</name>
    </ligand>
</feature>
<evidence type="ECO:0000256" key="10">
    <source>
        <dbReference type="PIRSR" id="PIRSR500133-2"/>
    </source>
</evidence>
<dbReference type="STRING" id="1263082.A0A068SC24"/>
<feature type="binding site" evidence="10">
    <location>
        <begin position="334"/>
        <end position="340"/>
    </location>
    <ligand>
        <name>substrate</name>
    </ligand>
</feature>
<comment type="pathway">
    <text evidence="1">Nucleotide-sugar biosynthesis; UDP-alpha-D-glucuronate biosynthesis; UDP-alpha-D-glucuronate from UDP-alpha-D-glucose: step 1/1.</text>
</comment>
<evidence type="ECO:0000256" key="2">
    <source>
        <dbReference type="ARBA" id="ARBA00006601"/>
    </source>
</evidence>
<dbReference type="PANTHER" id="PTHR11374:SF3">
    <property type="entry name" value="UDP-GLUCOSE 6-DEHYDROGENASE"/>
    <property type="match status" value="1"/>
</dbReference>
<dbReference type="SMART" id="SM00984">
    <property type="entry name" value="UDPG_MGDP_dh_C"/>
    <property type="match status" value="1"/>
</dbReference>
<feature type="binding site" evidence="11">
    <location>
        <begin position="156"/>
        <end position="160"/>
    </location>
    <ligand>
        <name>NAD(+)</name>
        <dbReference type="ChEBI" id="CHEBI:57540"/>
    </ligand>
</feature>
<dbReference type="Gene3D" id="1.20.5.100">
    <property type="entry name" value="Cytochrome c1, transmembrane anchor, C-terminal"/>
    <property type="match status" value="1"/>
</dbReference>
<dbReference type="Pfam" id="PF00984">
    <property type="entry name" value="UDPG_MGDP_dh"/>
    <property type="match status" value="1"/>
</dbReference>
<evidence type="ECO:0000256" key="5">
    <source>
        <dbReference type="ARBA" id="ARBA00023002"/>
    </source>
</evidence>
<dbReference type="GO" id="GO:0003979">
    <property type="term" value="F:UDP-glucose 6-dehydrogenase activity"/>
    <property type="evidence" value="ECO:0007669"/>
    <property type="project" value="UniProtKB-EC"/>
</dbReference>
<evidence type="ECO:0000256" key="11">
    <source>
        <dbReference type="PIRSR" id="PIRSR500133-3"/>
    </source>
</evidence>
<comment type="caution">
    <text evidence="13">The sequence shown here is derived from an EMBL/GenBank/DDBJ whole genome shotgun (WGS) entry which is preliminary data.</text>
</comment>
<dbReference type="InterPro" id="IPR014026">
    <property type="entry name" value="UDP-Glc/GDP-Man_DH_dimer"/>
</dbReference>
<evidence type="ECO:0000256" key="4">
    <source>
        <dbReference type="ARBA" id="ARBA00015132"/>
    </source>
</evidence>
<feature type="binding site" evidence="11">
    <location>
        <begin position="197"/>
        <end position="198"/>
    </location>
    <ligand>
        <name>NAD(+)</name>
        <dbReference type="ChEBI" id="CHEBI:57540"/>
    </ligand>
</feature>
<dbReference type="SUPFAM" id="SSF52413">
    <property type="entry name" value="UDP-glucose/GDP-mannose dehydrogenase C-terminal domain"/>
    <property type="match status" value="1"/>
</dbReference>
<feature type="binding site" evidence="10">
    <location>
        <begin position="287"/>
        <end position="291"/>
    </location>
    <ligand>
        <name>substrate</name>
    </ligand>
</feature>
<feature type="binding site" evidence="11">
    <location>
        <position position="103"/>
    </location>
    <ligand>
        <name>NAD(+)</name>
        <dbReference type="ChEBI" id="CHEBI:57540"/>
    </ligand>
</feature>
<feature type="binding site" evidence="11">
    <location>
        <begin position="78"/>
        <end position="83"/>
    </location>
    <ligand>
        <name>NAD(+)</name>
        <dbReference type="ChEBI" id="CHEBI:57540"/>
    </ligand>
</feature>
<dbReference type="GO" id="GO:0006024">
    <property type="term" value="P:glycosaminoglycan biosynthetic process"/>
    <property type="evidence" value="ECO:0007669"/>
    <property type="project" value="TreeGrafter"/>
</dbReference>
<keyword evidence="14" id="KW-1185">Reference proteome</keyword>
<dbReference type="InterPro" id="IPR008927">
    <property type="entry name" value="6-PGluconate_DH-like_C_sf"/>
</dbReference>
<feature type="domain" description="UDP-glucose/GDP-mannose dehydrogenase C-terminal" evidence="12">
    <location>
        <begin position="399"/>
        <end position="517"/>
    </location>
</feature>
<reference evidence="13" key="1">
    <citation type="submission" date="2013-08" db="EMBL/GenBank/DDBJ databases">
        <title>Gene expansion shapes genome architecture in the human pathogen Lichtheimia corymbifera: an evolutionary genomics analysis in the ancient terrestrial Mucorales (Mucoromycotina).</title>
        <authorList>
            <person name="Schwartze V.U."/>
            <person name="Winter S."/>
            <person name="Shelest E."/>
            <person name="Marcet-Houben M."/>
            <person name="Horn F."/>
            <person name="Wehner S."/>
            <person name="Hoffmann K."/>
            <person name="Riege K."/>
            <person name="Sammeth M."/>
            <person name="Nowrousian M."/>
            <person name="Valiante V."/>
            <person name="Linde J."/>
            <person name="Jacobsen I.D."/>
            <person name="Marz M."/>
            <person name="Brakhage A.A."/>
            <person name="Gabaldon T."/>
            <person name="Bocker S."/>
            <person name="Voigt K."/>
        </authorList>
    </citation>
    <scope>NUCLEOTIDE SEQUENCE [LARGE SCALE GENOMIC DNA]</scope>
    <source>
        <strain evidence="13">FSU 9682</strain>
    </source>
</reference>
<dbReference type="PANTHER" id="PTHR11374">
    <property type="entry name" value="UDP-GLUCOSE DEHYDROGENASE/UDP-MANNAC DEHYDROGENASE"/>
    <property type="match status" value="1"/>
</dbReference>
<dbReference type="GO" id="GO:0051287">
    <property type="term" value="F:NAD binding"/>
    <property type="evidence" value="ECO:0007669"/>
    <property type="project" value="InterPro"/>
</dbReference>
<dbReference type="EMBL" id="CBTN010000076">
    <property type="protein sequence ID" value="CDH59844.1"/>
    <property type="molecule type" value="Genomic_DNA"/>
</dbReference>
<dbReference type="InterPro" id="IPR028356">
    <property type="entry name" value="UDPglc_DH_euk"/>
</dbReference>
<evidence type="ECO:0000313" key="14">
    <source>
        <dbReference type="Proteomes" id="UP000027586"/>
    </source>
</evidence>
<dbReference type="FunFam" id="1.20.5.100:FF:000001">
    <property type="entry name" value="UDP-glucose 6-dehydrogenase"/>
    <property type="match status" value="1"/>
</dbReference>
<evidence type="ECO:0000256" key="7">
    <source>
        <dbReference type="ARBA" id="ARBA00047473"/>
    </source>
</evidence>
<dbReference type="AlphaFoldDB" id="A0A068SC24"/>
<dbReference type="Gene3D" id="3.40.50.720">
    <property type="entry name" value="NAD(P)-binding Rossmann-like Domain"/>
    <property type="match status" value="2"/>
</dbReference>
<dbReference type="NCBIfam" id="TIGR03026">
    <property type="entry name" value="NDP-sugDHase"/>
    <property type="match status" value="1"/>
</dbReference>
<dbReference type="OrthoDB" id="5059218at2759"/>
<dbReference type="InterPro" id="IPR036220">
    <property type="entry name" value="UDP-Glc/GDP-Man_DH_C_sf"/>
</dbReference>
<name>A0A068SC24_9FUNG</name>
<dbReference type="GO" id="GO:0005634">
    <property type="term" value="C:nucleus"/>
    <property type="evidence" value="ECO:0007669"/>
    <property type="project" value="TreeGrafter"/>
</dbReference>
<comment type="catalytic activity">
    <reaction evidence="7 8">
        <text>UDP-alpha-D-glucose + 2 NAD(+) + H2O = UDP-alpha-D-glucuronate + 2 NADH + 3 H(+)</text>
        <dbReference type="Rhea" id="RHEA:23596"/>
        <dbReference type="ChEBI" id="CHEBI:15377"/>
        <dbReference type="ChEBI" id="CHEBI:15378"/>
        <dbReference type="ChEBI" id="CHEBI:57540"/>
        <dbReference type="ChEBI" id="CHEBI:57945"/>
        <dbReference type="ChEBI" id="CHEBI:58052"/>
        <dbReference type="ChEBI" id="CHEBI:58885"/>
        <dbReference type="EC" id="1.1.1.22"/>
    </reaction>
</comment>
<dbReference type="Pfam" id="PF03721">
    <property type="entry name" value="UDPG_MGDP_dh_N"/>
    <property type="match status" value="1"/>
</dbReference>
<evidence type="ECO:0000256" key="9">
    <source>
        <dbReference type="PIRSR" id="PIRSR500133-1"/>
    </source>
</evidence>
<dbReference type="VEuPathDB" id="FungiDB:LCOR_10647.1"/>
<evidence type="ECO:0000256" key="8">
    <source>
        <dbReference type="PIRNR" id="PIRNR000124"/>
    </source>
</evidence>
<accession>A0A068SC24</accession>
<feature type="binding site" evidence="11">
    <location>
        <position position="413"/>
    </location>
    <ligand>
        <name>NAD(+)</name>
        <dbReference type="ChEBI" id="CHEBI:57540"/>
    </ligand>
</feature>
<gene>
    <name evidence="13" type="ORF">LCOR_10647.1</name>
</gene>
<dbReference type="Proteomes" id="UP000027586">
    <property type="component" value="Unassembled WGS sequence"/>
</dbReference>
<sequence>MVHEPCVCSSIGDSKRRRAIAVSIRVMGLLYLSSGDPSEINAVSNEAVARFPSFSSLFPSYPFLYSIMSTVKNICCIGAGYVGGPTCAVIAYKCHDIKVTIVDVNPARIAAWNSDKLPIYEPGLEEVVFDRRGKNLFFSTDVDGAIDEADLIFVSVNTPTKKSGMGAGMAADLAYIESATRRIAQVAKSSKIVVEKSTVPCRTAQSMRTILEANSTPEVSFQILSNPEFLAEGTAIRDLLSPDRVLIGALQTEEGIKAQNALVEVYTHWVPNERVITTNLWSSELSKLAANAMLAQRISSINALSAICEATGADVDEVAYACGRDSRLGPKFLKASVGFGGSCFQKDILNLVYLSEQLNLPEVAAYWKQVVIMNEYQKKRFVRKIITTLFNTITNKKIAVLGFAFKKDTGDTRESAAITLIKDFIQEHARVAIYDPKVEHEQIYMDLSEPGVVDTRKEVEKHIQICGSAYEAAEGADAVIIVTEWDEFRDENLDYEKIYAGMNKPAFLFDGRLLVNAAKLREIGFKVNVIGKNELAGTA</sequence>
<feature type="binding site" evidence="11">
    <location>
        <position position="232"/>
    </location>
    <ligand>
        <name>NAD(+)</name>
        <dbReference type="ChEBI" id="CHEBI:57540"/>
    </ligand>
</feature>
<dbReference type="InterPro" id="IPR036291">
    <property type="entry name" value="NAD(P)-bd_dom_sf"/>
</dbReference>
<feature type="binding site" evidence="10">
    <location>
        <position position="327"/>
    </location>
    <ligand>
        <name>substrate</name>
    </ligand>
</feature>
<keyword evidence="6 8" id="KW-0520">NAD</keyword>
<organism evidence="13 14">
    <name type="scientific">Lichtheimia corymbifera JMRC:FSU:9682</name>
    <dbReference type="NCBI Taxonomy" id="1263082"/>
    <lineage>
        <taxon>Eukaryota</taxon>
        <taxon>Fungi</taxon>
        <taxon>Fungi incertae sedis</taxon>
        <taxon>Mucoromycota</taxon>
        <taxon>Mucoromycotina</taxon>
        <taxon>Mucoromycetes</taxon>
        <taxon>Mucorales</taxon>
        <taxon>Lichtheimiaceae</taxon>
        <taxon>Lichtheimia</taxon>
    </lineage>
</organism>
<evidence type="ECO:0000259" key="12">
    <source>
        <dbReference type="SMART" id="SM00984"/>
    </source>
</evidence>
<evidence type="ECO:0000256" key="1">
    <source>
        <dbReference type="ARBA" id="ARBA00004701"/>
    </source>
</evidence>
<dbReference type="PIRSF" id="PIRSF000124">
    <property type="entry name" value="UDPglc_GDPman_dh"/>
    <property type="match status" value="1"/>
</dbReference>
<comment type="similarity">
    <text evidence="2 8">Belongs to the UDP-glucose/GDP-mannose dehydrogenase family.</text>
</comment>
<evidence type="ECO:0000256" key="3">
    <source>
        <dbReference type="ARBA" id="ARBA00012954"/>
    </source>
</evidence>
<dbReference type="CDD" id="cd00882">
    <property type="entry name" value="Ras_like_GTPase"/>
    <property type="match status" value="1"/>
</dbReference>
<protein>
    <recommendedName>
        <fullName evidence="4 8">UDP-glucose 6-dehydrogenase</fullName>
        <ecNumber evidence="3 8">1.1.1.22</ecNumber>
    </recommendedName>
</protein>
<dbReference type="SUPFAM" id="SSF51735">
    <property type="entry name" value="NAD(P)-binding Rossmann-fold domains"/>
    <property type="match status" value="1"/>
</dbReference>